<reference evidence="3" key="1">
    <citation type="submission" date="2025-08" db="UniProtKB">
        <authorList>
            <consortium name="RefSeq"/>
        </authorList>
    </citation>
    <scope>IDENTIFICATION</scope>
</reference>
<dbReference type="Proteomes" id="UP000694888">
    <property type="component" value="Unplaced"/>
</dbReference>
<gene>
    <name evidence="3" type="primary">LOC101848206</name>
</gene>
<feature type="region of interest" description="Disordered" evidence="1">
    <location>
        <begin position="91"/>
        <end position="115"/>
    </location>
</feature>
<feature type="compositionally biased region" description="Polar residues" evidence="1">
    <location>
        <begin position="62"/>
        <end position="75"/>
    </location>
</feature>
<evidence type="ECO:0000313" key="2">
    <source>
        <dbReference type="Proteomes" id="UP000694888"/>
    </source>
</evidence>
<evidence type="ECO:0000256" key="1">
    <source>
        <dbReference type="SAM" id="MobiDB-lite"/>
    </source>
</evidence>
<feature type="compositionally biased region" description="Polar residues" evidence="1">
    <location>
        <begin position="9"/>
        <end position="18"/>
    </location>
</feature>
<name>A0ABM1A0S2_APLCA</name>
<proteinExistence type="predicted"/>
<sequence length="155" mass="17562">MSECESTCRAVTQPSSGHAHTAQGEEPRPQSVPEKLHDKEAEEQFRRENPILDRQHPRYRGITTSLGNPVFSNTPCEPPEYVQPQVTYGVPGYKRPKQHPYYQTSSAEYGDQPYPEVFPLSHHGRTFGFTKRQSQGGMYEDAHFTTQIDGQPTSP</sequence>
<dbReference type="GeneID" id="101848206"/>
<protein>
    <submittedName>
        <fullName evidence="3">Uncharacterized protein LOC101848206</fullName>
    </submittedName>
</protein>
<accession>A0ABM1A0S2</accession>
<organism evidence="2 3">
    <name type="scientific">Aplysia californica</name>
    <name type="common">California sea hare</name>
    <dbReference type="NCBI Taxonomy" id="6500"/>
    <lineage>
        <taxon>Eukaryota</taxon>
        <taxon>Metazoa</taxon>
        <taxon>Spiralia</taxon>
        <taxon>Lophotrochozoa</taxon>
        <taxon>Mollusca</taxon>
        <taxon>Gastropoda</taxon>
        <taxon>Heterobranchia</taxon>
        <taxon>Euthyneura</taxon>
        <taxon>Tectipleura</taxon>
        <taxon>Aplysiida</taxon>
        <taxon>Aplysioidea</taxon>
        <taxon>Aplysiidae</taxon>
        <taxon>Aplysia</taxon>
    </lineage>
</organism>
<evidence type="ECO:0000313" key="3">
    <source>
        <dbReference type="RefSeq" id="XP_012938487.1"/>
    </source>
</evidence>
<keyword evidence="2" id="KW-1185">Reference proteome</keyword>
<dbReference type="RefSeq" id="XP_012938487.1">
    <property type="nucleotide sequence ID" value="XM_013083033.2"/>
</dbReference>
<feature type="compositionally biased region" description="Basic and acidic residues" evidence="1">
    <location>
        <begin position="23"/>
        <end position="56"/>
    </location>
</feature>
<feature type="region of interest" description="Disordered" evidence="1">
    <location>
        <begin position="1"/>
        <end position="78"/>
    </location>
</feature>